<dbReference type="Proteomes" id="UP000177445">
    <property type="component" value="Chromosome"/>
</dbReference>
<evidence type="ECO:0008006" key="4">
    <source>
        <dbReference type="Google" id="ProtNLM"/>
    </source>
</evidence>
<protein>
    <recommendedName>
        <fullName evidence="4">Outer membrane protein beta-barrel domain-containing protein</fullName>
    </recommendedName>
</protein>
<evidence type="ECO:0000313" key="3">
    <source>
        <dbReference type="Proteomes" id="UP000177445"/>
    </source>
</evidence>
<proteinExistence type="predicted"/>
<name>A0A1D9GGV8_9GAMM</name>
<keyword evidence="3" id="KW-1185">Reference proteome</keyword>
<dbReference type="OrthoDB" id="6364775at2"/>
<sequence>MQKRNAVALSAVLAITTTPLLAEEAQSGIGKSNFSYSTVGGYLGRVTPDEEIVFLNEVYEDFGAAGINGAVQLADNLAIGASAGIFTNEGNRTEITNSSISLNLFVPIPIGDRLDLIPRVGYVGNEVEACADNICATEDDSALSYGLFTRIWVVPGTLEISGGFSDSDEENSDSTTSIGAALWFREHHSIELNVDQNDSFDAVTVGYRYTL</sequence>
<reference evidence="2 3" key="1">
    <citation type="submission" date="2016-10" db="EMBL/GenBank/DDBJ databases">
        <title>Marinobacter salinus sp. nov., a moderately halophilic bacterium isolated from a tidal flat environment.</title>
        <authorList>
            <person name="Park S.-J."/>
        </authorList>
    </citation>
    <scope>NUCLEOTIDE SEQUENCE [LARGE SCALE GENOMIC DNA]</scope>
    <source>
        <strain evidence="2 3">Hb8</strain>
    </source>
</reference>
<feature type="signal peptide" evidence="1">
    <location>
        <begin position="1"/>
        <end position="22"/>
    </location>
</feature>
<dbReference type="KEGG" id="msq:BKP64_00490"/>
<dbReference type="STRING" id="1874317.BKP64_00490"/>
<dbReference type="EMBL" id="CP017715">
    <property type="protein sequence ID" value="AOY86774.1"/>
    <property type="molecule type" value="Genomic_DNA"/>
</dbReference>
<gene>
    <name evidence="2" type="ORF">BKP64_00490</name>
</gene>
<dbReference type="AlphaFoldDB" id="A0A1D9GGV8"/>
<feature type="chain" id="PRO_5009441915" description="Outer membrane protein beta-barrel domain-containing protein" evidence="1">
    <location>
        <begin position="23"/>
        <end position="211"/>
    </location>
</feature>
<evidence type="ECO:0000256" key="1">
    <source>
        <dbReference type="SAM" id="SignalP"/>
    </source>
</evidence>
<organism evidence="2 3">
    <name type="scientific">Marinobacter salinus</name>
    <dbReference type="NCBI Taxonomy" id="1874317"/>
    <lineage>
        <taxon>Bacteria</taxon>
        <taxon>Pseudomonadati</taxon>
        <taxon>Pseudomonadota</taxon>
        <taxon>Gammaproteobacteria</taxon>
        <taxon>Pseudomonadales</taxon>
        <taxon>Marinobacteraceae</taxon>
        <taxon>Marinobacter</taxon>
    </lineage>
</organism>
<dbReference type="RefSeq" id="WP_070964524.1">
    <property type="nucleotide sequence ID" value="NZ_CP017715.1"/>
</dbReference>
<evidence type="ECO:0000313" key="2">
    <source>
        <dbReference type="EMBL" id="AOY86774.1"/>
    </source>
</evidence>
<accession>A0A1D9GGV8</accession>
<keyword evidence="1" id="KW-0732">Signal</keyword>